<dbReference type="Proteomes" id="UP000244189">
    <property type="component" value="Unassembled WGS sequence"/>
</dbReference>
<organism evidence="3 4">
    <name type="scientific">Sphingomonas aurantiaca</name>
    <dbReference type="NCBI Taxonomy" id="185949"/>
    <lineage>
        <taxon>Bacteria</taxon>
        <taxon>Pseudomonadati</taxon>
        <taxon>Pseudomonadota</taxon>
        <taxon>Alphaproteobacteria</taxon>
        <taxon>Sphingomonadales</taxon>
        <taxon>Sphingomonadaceae</taxon>
        <taxon>Sphingomonas</taxon>
    </lineage>
</organism>
<sequence>MTSKIVPVLALLLAVPVAASAQMHRAGPSRIDFAKVRQREADDMALLLRLRPAQRPALTAFLQSFAPPAPPHRGEELRGPMPDDGFARQLERMTEMTARRAADDTRRIAAARSFYDGLDATQQAAFEALMRLRHGIPMMGPRPMGPMGPMPGGPMDQGPPGGGPFPGGPGHDGPPYPGPQSLPSSPNGADGDR</sequence>
<feature type="compositionally biased region" description="Pro residues" evidence="1">
    <location>
        <begin position="161"/>
        <end position="180"/>
    </location>
</feature>
<accession>A0A2T5GNZ0</accession>
<dbReference type="Pfam" id="PF07813">
    <property type="entry name" value="LTXXQ"/>
    <property type="match status" value="1"/>
</dbReference>
<evidence type="ECO:0000313" key="4">
    <source>
        <dbReference type="Proteomes" id="UP000244189"/>
    </source>
</evidence>
<dbReference type="EMBL" id="QAOG01000002">
    <property type="protein sequence ID" value="PTQ61039.1"/>
    <property type="molecule type" value="Genomic_DNA"/>
</dbReference>
<feature type="chain" id="PRO_5015557874" evidence="2">
    <location>
        <begin position="22"/>
        <end position="193"/>
    </location>
</feature>
<evidence type="ECO:0000256" key="2">
    <source>
        <dbReference type="SAM" id="SignalP"/>
    </source>
</evidence>
<evidence type="ECO:0000256" key="1">
    <source>
        <dbReference type="SAM" id="MobiDB-lite"/>
    </source>
</evidence>
<reference evidence="3 4" key="1">
    <citation type="submission" date="2018-04" db="EMBL/GenBank/DDBJ databases">
        <title>Genomic Encyclopedia of Type Strains, Phase III (KMG-III): the genomes of soil and plant-associated and newly described type strains.</title>
        <authorList>
            <person name="Whitman W."/>
        </authorList>
    </citation>
    <scope>NUCLEOTIDE SEQUENCE [LARGE SCALE GENOMIC DNA]</scope>
    <source>
        <strain evidence="3 4">MA101b</strain>
    </source>
</reference>
<keyword evidence="2" id="KW-0732">Signal</keyword>
<keyword evidence="4" id="KW-1185">Reference proteome</keyword>
<evidence type="ECO:0000313" key="3">
    <source>
        <dbReference type="EMBL" id="PTQ61039.1"/>
    </source>
</evidence>
<dbReference type="InterPro" id="IPR012899">
    <property type="entry name" value="LTXXQ"/>
</dbReference>
<dbReference type="AlphaFoldDB" id="A0A2T5GNZ0"/>
<dbReference type="RefSeq" id="WP_167398787.1">
    <property type="nucleotide sequence ID" value="NZ_QAOG01000002.1"/>
</dbReference>
<feature type="region of interest" description="Disordered" evidence="1">
    <location>
        <begin position="139"/>
        <end position="193"/>
    </location>
</feature>
<name>A0A2T5GNZ0_9SPHN</name>
<dbReference type="GO" id="GO:0042597">
    <property type="term" value="C:periplasmic space"/>
    <property type="evidence" value="ECO:0007669"/>
    <property type="project" value="InterPro"/>
</dbReference>
<comment type="caution">
    <text evidence="3">The sequence shown here is derived from an EMBL/GenBank/DDBJ whole genome shotgun (WGS) entry which is preliminary data.</text>
</comment>
<feature type="compositionally biased region" description="Pro residues" evidence="1">
    <location>
        <begin position="143"/>
        <end position="152"/>
    </location>
</feature>
<gene>
    <name evidence="3" type="ORF">C8J26_1357</name>
</gene>
<proteinExistence type="predicted"/>
<protein>
    <submittedName>
        <fullName evidence="3">LTXXQ motif family protein</fullName>
    </submittedName>
</protein>
<feature type="signal peptide" evidence="2">
    <location>
        <begin position="1"/>
        <end position="21"/>
    </location>
</feature>